<evidence type="ECO:0000313" key="14">
    <source>
        <dbReference type="Proteomes" id="UP000537130"/>
    </source>
</evidence>
<dbReference type="GO" id="GO:0004222">
    <property type="term" value="F:metalloendopeptidase activity"/>
    <property type="evidence" value="ECO:0007669"/>
    <property type="project" value="InterPro"/>
</dbReference>
<evidence type="ECO:0000256" key="6">
    <source>
        <dbReference type="ARBA" id="ARBA00022801"/>
    </source>
</evidence>
<dbReference type="EC" id="3.4.24.-" evidence="11"/>
<evidence type="ECO:0000256" key="7">
    <source>
        <dbReference type="ARBA" id="ARBA00022833"/>
    </source>
</evidence>
<feature type="transmembrane region" description="Helical" evidence="11">
    <location>
        <begin position="98"/>
        <end position="119"/>
    </location>
</feature>
<dbReference type="Gene3D" id="2.30.42.10">
    <property type="match status" value="2"/>
</dbReference>
<dbReference type="NCBIfam" id="TIGR00054">
    <property type="entry name" value="RIP metalloprotease RseP"/>
    <property type="match status" value="1"/>
</dbReference>
<comment type="similarity">
    <text evidence="3 11">Belongs to the peptidase M50B family.</text>
</comment>
<comment type="cofactor">
    <cofactor evidence="1 11">
        <name>Zn(2+)</name>
        <dbReference type="ChEBI" id="CHEBI:29105"/>
    </cofactor>
</comment>
<dbReference type="Pfam" id="PF02163">
    <property type="entry name" value="Peptidase_M50"/>
    <property type="match status" value="1"/>
</dbReference>
<keyword evidence="4 13" id="KW-0645">Protease</keyword>
<keyword evidence="14" id="KW-1185">Reference proteome</keyword>
<evidence type="ECO:0000313" key="13">
    <source>
        <dbReference type="EMBL" id="MBB3045929.1"/>
    </source>
</evidence>
<dbReference type="InterPro" id="IPR008915">
    <property type="entry name" value="Peptidase_M50"/>
</dbReference>
<dbReference type="GO" id="GO:0016020">
    <property type="term" value="C:membrane"/>
    <property type="evidence" value="ECO:0007669"/>
    <property type="project" value="UniProtKB-SubCell"/>
</dbReference>
<evidence type="ECO:0000256" key="1">
    <source>
        <dbReference type="ARBA" id="ARBA00001947"/>
    </source>
</evidence>
<evidence type="ECO:0000256" key="10">
    <source>
        <dbReference type="ARBA" id="ARBA00023136"/>
    </source>
</evidence>
<sequence>MLDTLQTLLAFVVTLSILVAVHEFGHFWVARRCGVKVLRFSIGFGKPLISWRDRHNTEFAVAGIPLGGYVKMLDEREGEVAPEEAHLAFNRQSPSKRIAIAAAGPLANFILAVLVYWLFFMGGTQGVAPLVGGVEEGSLAQKAGLVAGQEIVSVDGKATPTWEQLNIRLLERVGESGELSIAAKYPESDLIYESTVILDGWMQGVAEPDPVAGLGLELYRPKVDPVIEEVVADSAAERAGMQAGDRLLAADGQVMDDWMTWVDYVKARADTPIALEYERNGVVETTEITPAGRDMDGKRVGFVGMAVVPPPPLPEKWFREYHYGPIEAFIAASHKTVHMSVFTVESIYKMITGLLSPKNLSGPITIAKVAGASAEYGLSAWLNLLALLSISLAVLNLLPVPVLDGGHIVYGLIELVSGRPVTEKVQMVANQVGLAMVVCLMVFALYNDVLRL</sequence>
<keyword evidence="8 11" id="KW-1133">Transmembrane helix</keyword>
<dbReference type="PANTHER" id="PTHR42837">
    <property type="entry name" value="REGULATOR OF SIGMA-E PROTEASE RSEP"/>
    <property type="match status" value="1"/>
</dbReference>
<keyword evidence="10 11" id="KW-0472">Membrane</keyword>
<keyword evidence="11" id="KW-0479">Metal-binding</keyword>
<feature type="transmembrane region" description="Helical" evidence="11">
    <location>
        <begin position="6"/>
        <end position="29"/>
    </location>
</feature>
<evidence type="ECO:0000256" key="4">
    <source>
        <dbReference type="ARBA" id="ARBA00022670"/>
    </source>
</evidence>
<protein>
    <recommendedName>
        <fullName evidence="11">Zinc metalloprotease</fullName>
        <ecNumber evidence="11">3.4.24.-</ecNumber>
    </recommendedName>
</protein>
<dbReference type="Proteomes" id="UP000537130">
    <property type="component" value="Unassembled WGS sequence"/>
</dbReference>
<dbReference type="GO" id="GO:0006508">
    <property type="term" value="P:proteolysis"/>
    <property type="evidence" value="ECO:0007669"/>
    <property type="project" value="UniProtKB-KW"/>
</dbReference>
<feature type="domain" description="PDZ" evidence="12">
    <location>
        <begin position="195"/>
        <end position="257"/>
    </location>
</feature>
<keyword evidence="5 11" id="KW-0812">Transmembrane</keyword>
<dbReference type="InterPro" id="IPR004387">
    <property type="entry name" value="Pept_M50_Zn"/>
</dbReference>
<keyword evidence="6 11" id="KW-0378">Hydrolase</keyword>
<dbReference type="PANTHER" id="PTHR42837:SF2">
    <property type="entry name" value="MEMBRANE METALLOPROTEASE ARASP2, CHLOROPLASTIC-RELATED"/>
    <property type="match status" value="1"/>
</dbReference>
<dbReference type="AlphaFoldDB" id="A0A7W4W2Y8"/>
<dbReference type="CDD" id="cd23081">
    <property type="entry name" value="cpPDZ_EcRseP-like"/>
    <property type="match status" value="1"/>
</dbReference>
<comment type="subcellular location">
    <subcellularLocation>
        <location evidence="2">Membrane</location>
        <topology evidence="2">Multi-pass membrane protein</topology>
    </subcellularLocation>
</comment>
<dbReference type="CDD" id="cd06163">
    <property type="entry name" value="S2P-M50_PDZ_RseP-like"/>
    <property type="match status" value="1"/>
</dbReference>
<evidence type="ECO:0000256" key="2">
    <source>
        <dbReference type="ARBA" id="ARBA00004141"/>
    </source>
</evidence>
<dbReference type="SUPFAM" id="SSF50156">
    <property type="entry name" value="PDZ domain-like"/>
    <property type="match status" value="2"/>
</dbReference>
<dbReference type="EMBL" id="JACHWY010000001">
    <property type="protein sequence ID" value="MBB3045929.1"/>
    <property type="molecule type" value="Genomic_DNA"/>
</dbReference>
<dbReference type="InterPro" id="IPR041489">
    <property type="entry name" value="PDZ_6"/>
</dbReference>
<dbReference type="InterPro" id="IPR036034">
    <property type="entry name" value="PDZ_sf"/>
</dbReference>
<evidence type="ECO:0000259" key="12">
    <source>
        <dbReference type="PROSITE" id="PS50106"/>
    </source>
</evidence>
<dbReference type="RefSeq" id="WP_183408643.1">
    <property type="nucleotide sequence ID" value="NZ_JACHWY010000001.1"/>
</dbReference>
<evidence type="ECO:0000256" key="8">
    <source>
        <dbReference type="ARBA" id="ARBA00022989"/>
    </source>
</evidence>
<evidence type="ECO:0000256" key="3">
    <source>
        <dbReference type="ARBA" id="ARBA00007931"/>
    </source>
</evidence>
<evidence type="ECO:0000256" key="9">
    <source>
        <dbReference type="ARBA" id="ARBA00023049"/>
    </source>
</evidence>
<gene>
    <name evidence="13" type="ORF">FHR99_000165</name>
</gene>
<dbReference type="SMART" id="SM00228">
    <property type="entry name" value="PDZ"/>
    <property type="match status" value="2"/>
</dbReference>
<dbReference type="PROSITE" id="PS50106">
    <property type="entry name" value="PDZ"/>
    <property type="match status" value="1"/>
</dbReference>
<keyword evidence="7 11" id="KW-0862">Zinc</keyword>
<dbReference type="Pfam" id="PF17820">
    <property type="entry name" value="PDZ_6"/>
    <property type="match status" value="1"/>
</dbReference>
<feature type="transmembrane region" description="Helical" evidence="11">
    <location>
        <begin position="378"/>
        <end position="398"/>
    </location>
</feature>
<evidence type="ECO:0000256" key="11">
    <source>
        <dbReference type="RuleBase" id="RU362031"/>
    </source>
</evidence>
<reference evidence="13 14" key="1">
    <citation type="submission" date="2020-08" db="EMBL/GenBank/DDBJ databases">
        <title>Genomic Encyclopedia of Type Strains, Phase III (KMG-III): the genomes of soil and plant-associated and newly described type strains.</title>
        <authorList>
            <person name="Whitman W."/>
        </authorList>
    </citation>
    <scope>NUCLEOTIDE SEQUENCE [LARGE SCALE GENOMIC DNA]</scope>
    <source>
        <strain evidence="13 14">CECT 8654</strain>
    </source>
</reference>
<feature type="transmembrane region" description="Helical" evidence="11">
    <location>
        <begin position="427"/>
        <end position="446"/>
    </location>
</feature>
<keyword evidence="9 11" id="KW-0482">Metalloprotease</keyword>
<evidence type="ECO:0000256" key="5">
    <source>
        <dbReference type="ARBA" id="ARBA00022692"/>
    </source>
</evidence>
<name>A0A7W4W2Y8_9GAMM</name>
<organism evidence="13 14">
    <name type="scientific">Litorivivens lipolytica</name>
    <dbReference type="NCBI Taxonomy" id="1524264"/>
    <lineage>
        <taxon>Bacteria</taxon>
        <taxon>Pseudomonadati</taxon>
        <taxon>Pseudomonadota</taxon>
        <taxon>Gammaproteobacteria</taxon>
        <taxon>Litorivivens</taxon>
    </lineage>
</organism>
<accession>A0A7W4W2Y8</accession>
<proteinExistence type="inferred from homology"/>
<dbReference type="InterPro" id="IPR001478">
    <property type="entry name" value="PDZ"/>
</dbReference>
<comment type="caution">
    <text evidence="13">The sequence shown here is derived from an EMBL/GenBank/DDBJ whole genome shotgun (WGS) entry which is preliminary data.</text>
</comment>
<dbReference type="GO" id="GO:0046872">
    <property type="term" value="F:metal ion binding"/>
    <property type="evidence" value="ECO:0007669"/>
    <property type="project" value="UniProtKB-KW"/>
</dbReference>